<feature type="compositionally biased region" description="Basic and acidic residues" evidence="1">
    <location>
        <begin position="87"/>
        <end position="102"/>
    </location>
</feature>
<dbReference type="RefSeq" id="WP_173963381.1">
    <property type="nucleotide sequence ID" value="NZ_CP137895.1"/>
</dbReference>
<keyword evidence="2" id="KW-0812">Transmembrane</keyword>
<evidence type="ECO:0000313" key="3">
    <source>
        <dbReference type="EMBL" id="PNG94142.1"/>
    </source>
</evidence>
<feature type="transmembrane region" description="Helical" evidence="2">
    <location>
        <begin position="7"/>
        <end position="26"/>
    </location>
</feature>
<feature type="region of interest" description="Disordered" evidence="1">
    <location>
        <begin position="58"/>
        <end position="120"/>
    </location>
</feature>
<gene>
    <name evidence="3" type="ORF">SMF913_10167</name>
</gene>
<evidence type="ECO:0000313" key="4">
    <source>
        <dbReference type="Proteomes" id="UP000236520"/>
    </source>
</evidence>
<sequence>MAHKWKVTLIAVGAVLAASTPFVWWMNGPDTAQMVGGSVQGVTGVASLIWALVSSPTRTGPEADDVAVDTGAARATAGGHASTGVRGPREAGGRRLRAERTGDATADGPGSRANTGVERR</sequence>
<keyword evidence="4" id="KW-1185">Reference proteome</keyword>
<protein>
    <submittedName>
        <fullName evidence="3">Uncharacterized protein</fullName>
    </submittedName>
</protein>
<feature type="compositionally biased region" description="Low complexity" evidence="1">
    <location>
        <begin position="68"/>
        <end position="86"/>
    </location>
</feature>
<comment type="caution">
    <text evidence="3">The sequence shown here is derived from an EMBL/GenBank/DDBJ whole genome shotgun (WGS) entry which is preliminary data.</text>
</comment>
<proteinExistence type="predicted"/>
<dbReference type="AlphaFoldDB" id="A0A2J7Z1J0"/>
<evidence type="ECO:0000256" key="1">
    <source>
        <dbReference type="SAM" id="MobiDB-lite"/>
    </source>
</evidence>
<reference evidence="3 4" key="1">
    <citation type="submission" date="2015-09" db="EMBL/GenBank/DDBJ databases">
        <title>Genome sequence, genome mining and natural product profiling of a biocontrol bacterium Streptomyces malaysiensis F913.</title>
        <authorList>
            <person name="Xu Y."/>
            <person name="Wei J."/>
            <person name="Xie J."/>
            <person name="Li T."/>
            <person name="Zhou Z."/>
        </authorList>
    </citation>
    <scope>NUCLEOTIDE SEQUENCE [LARGE SCALE GENOMIC DNA]</scope>
    <source>
        <strain evidence="3 4">F913</strain>
    </source>
</reference>
<dbReference type="Proteomes" id="UP000236520">
    <property type="component" value="Unassembled WGS sequence"/>
</dbReference>
<feature type="transmembrane region" description="Helical" evidence="2">
    <location>
        <begin position="32"/>
        <end position="53"/>
    </location>
</feature>
<organism evidence="3 4">
    <name type="scientific">Streptomyces malaysiensis</name>
    <dbReference type="NCBI Taxonomy" id="92644"/>
    <lineage>
        <taxon>Bacteria</taxon>
        <taxon>Bacillati</taxon>
        <taxon>Actinomycetota</taxon>
        <taxon>Actinomycetes</taxon>
        <taxon>Kitasatosporales</taxon>
        <taxon>Streptomycetaceae</taxon>
        <taxon>Streptomyces</taxon>
        <taxon>Streptomyces violaceusniger group</taxon>
    </lineage>
</organism>
<dbReference type="EMBL" id="LJIW01000001">
    <property type="protein sequence ID" value="PNG94142.1"/>
    <property type="molecule type" value="Genomic_DNA"/>
</dbReference>
<keyword evidence="2" id="KW-1133">Transmembrane helix</keyword>
<name>A0A2J7Z1J0_STRMQ</name>
<accession>A0A2J7Z1J0</accession>
<evidence type="ECO:0000256" key="2">
    <source>
        <dbReference type="SAM" id="Phobius"/>
    </source>
</evidence>
<keyword evidence="2" id="KW-0472">Membrane</keyword>